<feature type="compositionally biased region" description="Low complexity" evidence="1">
    <location>
        <begin position="486"/>
        <end position="502"/>
    </location>
</feature>
<dbReference type="OrthoDB" id="57679at2759"/>
<dbReference type="PANTHER" id="PTHR38696">
    <property type="entry name" value="MEDIATOR OF RNA POLYMERASE II TRANSCRIPTION SUBUNIT 13"/>
    <property type="match status" value="1"/>
</dbReference>
<protein>
    <submittedName>
        <fullName evidence="2">Uncharacterized protein</fullName>
    </submittedName>
</protein>
<name>A0A9X0AB16_9CNID</name>
<reference evidence="2" key="1">
    <citation type="submission" date="2023-01" db="EMBL/GenBank/DDBJ databases">
        <title>Genome assembly of the deep-sea coral Lophelia pertusa.</title>
        <authorList>
            <person name="Herrera S."/>
            <person name="Cordes E."/>
        </authorList>
    </citation>
    <scope>NUCLEOTIDE SEQUENCE</scope>
    <source>
        <strain evidence="2">USNM1676648</strain>
        <tissue evidence="2">Polyp</tissue>
    </source>
</reference>
<dbReference type="PANTHER" id="PTHR38696:SF1">
    <property type="entry name" value="MEDIATOR OF RNA POLYMERASE II TRANSCRIPTION SUBUNIT 13"/>
    <property type="match status" value="1"/>
</dbReference>
<evidence type="ECO:0000256" key="1">
    <source>
        <dbReference type="SAM" id="MobiDB-lite"/>
    </source>
</evidence>
<organism evidence="2 3">
    <name type="scientific">Desmophyllum pertusum</name>
    <dbReference type="NCBI Taxonomy" id="174260"/>
    <lineage>
        <taxon>Eukaryota</taxon>
        <taxon>Metazoa</taxon>
        <taxon>Cnidaria</taxon>
        <taxon>Anthozoa</taxon>
        <taxon>Hexacorallia</taxon>
        <taxon>Scleractinia</taxon>
        <taxon>Caryophylliina</taxon>
        <taxon>Caryophylliidae</taxon>
        <taxon>Desmophyllum</taxon>
    </lineage>
</organism>
<dbReference type="Proteomes" id="UP001163046">
    <property type="component" value="Unassembled WGS sequence"/>
</dbReference>
<evidence type="ECO:0000313" key="3">
    <source>
        <dbReference type="Proteomes" id="UP001163046"/>
    </source>
</evidence>
<feature type="region of interest" description="Disordered" evidence="1">
    <location>
        <begin position="482"/>
        <end position="523"/>
    </location>
</feature>
<sequence>MGGSQSNLSPRPLGFDYMCIAVRPPDKLRIINGTDYEISIIRQIIEETWQQGIQRETFELNGVHEFKLRGYPFVLNISSNDAVLSRRMAGSVLHRLYRDGWKLLMSSDLTRTADLTTWFFKKVPVAILTSRPFMVVGLSSTDSLMILNAPVDLHQTFKDVLDKSWPRGIQRWSYDNSVLLIKLKGTPWHPDGDETVQSRVILQTLVNDLHVRQWSLYGNSNLKSGTNTLFFEHDPNIALGQPSPAHFTISLNKHDTLRLIGIPDSLISAVRDVIQTCWCRGIQEESRYFESWEFKLRGNPWWASGEEAVDSRFLILKLIEAMQAYGWSIIASIASSRKLSDKSALLFRQSQPRQSPVFCISLNETDKLRLINAPEDVTKLCQDVIQAQYVLGIQRVQRYGNSLEFKLLGNPWGDGISGHDGLHGRSLICHLFHALANHHWRPVTSADVSAKYVHRDKGPDYPIDVDSIFFTFDPTAVQPSAPPAQVPYLQPYSQPYTQPPSYGFLQESAPPPYDPPAYGAYST</sequence>
<accession>A0A9X0AB16</accession>
<evidence type="ECO:0000313" key="2">
    <source>
        <dbReference type="EMBL" id="KAJ7394734.1"/>
    </source>
</evidence>
<dbReference type="EMBL" id="MU825396">
    <property type="protein sequence ID" value="KAJ7394734.1"/>
    <property type="molecule type" value="Genomic_DNA"/>
</dbReference>
<comment type="caution">
    <text evidence="2">The sequence shown here is derived from an EMBL/GenBank/DDBJ whole genome shotgun (WGS) entry which is preliminary data.</text>
</comment>
<keyword evidence="3" id="KW-1185">Reference proteome</keyword>
<proteinExistence type="predicted"/>
<dbReference type="AlphaFoldDB" id="A0A9X0AB16"/>
<gene>
    <name evidence="2" type="ORF">OS493_000563</name>
</gene>